<dbReference type="InterPro" id="IPR036291">
    <property type="entry name" value="NAD(P)-bd_dom_sf"/>
</dbReference>
<sequence length="345" mass="37657">MKAVKLYEPGNLQVEEIDIPEIGAREVLVEVKAVGVCGSDIPRALYKGAYYQGLTLGHEFSGQIVKCGPEVEGWQAGDRVSVAPLIPCNECQYCRQGDYSLCEDYNYYGSRTDGAMAHYIKVTPDNLVRLGDSVSYEAGAMIDPAANAIHGLWRGKCKAGDTVAVFGLGAIGLFAVQFAKVLGAKQVIAVDIHQEKLELAQKLGADIVINSTKGDPAREIVEKTGGADFILDTSGSPIAQNQAVCSAAKQGRVVFLGISNSELTLSKEAVNNLLRYELALYGSWNSFSNPFPGREWSFTAELMEEGKLQAEPLISHRYQLDQAPEVFQKIKNRELIFNKIMFLPN</sequence>
<name>A0ABY9T6B8_BREBE</name>
<dbReference type="Gene3D" id="3.90.180.10">
    <property type="entry name" value="Medium-chain alcohol dehydrogenases, catalytic domain"/>
    <property type="match status" value="1"/>
</dbReference>
<evidence type="ECO:0000256" key="4">
    <source>
        <dbReference type="RuleBase" id="RU361277"/>
    </source>
</evidence>
<feature type="domain" description="Enoyl reductase (ER)" evidence="5">
    <location>
        <begin position="10"/>
        <end position="342"/>
    </location>
</feature>
<keyword evidence="7" id="KW-1185">Reference proteome</keyword>
<dbReference type="PROSITE" id="PS00059">
    <property type="entry name" value="ADH_ZINC"/>
    <property type="match status" value="1"/>
</dbReference>
<dbReference type="SUPFAM" id="SSF50129">
    <property type="entry name" value="GroES-like"/>
    <property type="match status" value="1"/>
</dbReference>
<dbReference type="InterPro" id="IPR050129">
    <property type="entry name" value="Zn_alcohol_dh"/>
</dbReference>
<reference evidence="6 7" key="1">
    <citation type="submission" date="2023-09" db="EMBL/GenBank/DDBJ databases">
        <title>Complete Genome and Methylome dissection of Bacillus brevis NEB573 original source of BbsI restriction endonuclease.</title>
        <authorList>
            <person name="Fomenkov A."/>
            <person name="Roberts R.D."/>
        </authorList>
    </citation>
    <scope>NUCLEOTIDE SEQUENCE [LARGE SCALE GENOMIC DNA]</scope>
    <source>
        <strain evidence="6 7">NEB573</strain>
    </source>
</reference>
<dbReference type="PANTHER" id="PTHR43401">
    <property type="entry name" value="L-THREONINE 3-DEHYDROGENASE"/>
    <property type="match status" value="1"/>
</dbReference>
<dbReference type="PANTHER" id="PTHR43401:SF2">
    <property type="entry name" value="L-THREONINE 3-DEHYDROGENASE"/>
    <property type="match status" value="1"/>
</dbReference>
<accession>A0ABY9T6B8</accession>
<dbReference type="Gene3D" id="3.40.50.720">
    <property type="entry name" value="NAD(P)-binding Rossmann-like Domain"/>
    <property type="match status" value="1"/>
</dbReference>
<comment type="similarity">
    <text evidence="4">Belongs to the zinc-containing alcohol dehydrogenase family.</text>
</comment>
<dbReference type="Pfam" id="PF08240">
    <property type="entry name" value="ADH_N"/>
    <property type="match status" value="1"/>
</dbReference>
<dbReference type="RefSeq" id="WP_310769590.1">
    <property type="nucleotide sequence ID" value="NZ_CP134050.1"/>
</dbReference>
<evidence type="ECO:0000256" key="1">
    <source>
        <dbReference type="ARBA" id="ARBA00022723"/>
    </source>
</evidence>
<dbReference type="InterPro" id="IPR011032">
    <property type="entry name" value="GroES-like_sf"/>
</dbReference>
<dbReference type="InterPro" id="IPR020843">
    <property type="entry name" value="ER"/>
</dbReference>
<dbReference type="Proteomes" id="UP001256827">
    <property type="component" value="Chromosome"/>
</dbReference>
<organism evidence="6 7">
    <name type="scientific">Brevibacillus brevis</name>
    <name type="common">Bacillus brevis</name>
    <dbReference type="NCBI Taxonomy" id="1393"/>
    <lineage>
        <taxon>Bacteria</taxon>
        <taxon>Bacillati</taxon>
        <taxon>Bacillota</taxon>
        <taxon>Bacilli</taxon>
        <taxon>Bacillales</taxon>
        <taxon>Paenibacillaceae</taxon>
        <taxon>Brevibacillus</taxon>
    </lineage>
</organism>
<dbReference type="InterPro" id="IPR013154">
    <property type="entry name" value="ADH-like_N"/>
</dbReference>
<dbReference type="InterPro" id="IPR002328">
    <property type="entry name" value="ADH_Zn_CS"/>
</dbReference>
<comment type="cofactor">
    <cofactor evidence="4">
        <name>Zn(2+)</name>
        <dbReference type="ChEBI" id="CHEBI:29105"/>
    </cofactor>
</comment>
<dbReference type="InterPro" id="IPR013149">
    <property type="entry name" value="ADH-like_C"/>
</dbReference>
<dbReference type="Pfam" id="PF00107">
    <property type="entry name" value="ADH_zinc_N"/>
    <property type="match status" value="1"/>
</dbReference>
<dbReference type="CDD" id="cd08236">
    <property type="entry name" value="sugar_DH"/>
    <property type="match status" value="1"/>
</dbReference>
<gene>
    <name evidence="6" type="ORF">RGB73_04665</name>
</gene>
<dbReference type="SMART" id="SM00829">
    <property type="entry name" value="PKS_ER"/>
    <property type="match status" value="1"/>
</dbReference>
<evidence type="ECO:0000259" key="5">
    <source>
        <dbReference type="SMART" id="SM00829"/>
    </source>
</evidence>
<dbReference type="SUPFAM" id="SSF51735">
    <property type="entry name" value="NAD(P)-binding Rossmann-fold domains"/>
    <property type="match status" value="1"/>
</dbReference>
<keyword evidence="3" id="KW-0560">Oxidoreductase</keyword>
<evidence type="ECO:0000256" key="3">
    <source>
        <dbReference type="ARBA" id="ARBA00023002"/>
    </source>
</evidence>
<dbReference type="EMBL" id="CP134050">
    <property type="protein sequence ID" value="WNC15638.1"/>
    <property type="molecule type" value="Genomic_DNA"/>
</dbReference>
<keyword evidence="2 4" id="KW-0862">Zinc</keyword>
<protein>
    <submittedName>
        <fullName evidence="6">Galactitol-1-phosphate 5-dehydrogenase</fullName>
    </submittedName>
</protein>
<keyword evidence="1 4" id="KW-0479">Metal-binding</keyword>
<evidence type="ECO:0000256" key="2">
    <source>
        <dbReference type="ARBA" id="ARBA00022833"/>
    </source>
</evidence>
<evidence type="ECO:0000313" key="6">
    <source>
        <dbReference type="EMBL" id="WNC15638.1"/>
    </source>
</evidence>
<proteinExistence type="inferred from homology"/>
<evidence type="ECO:0000313" key="7">
    <source>
        <dbReference type="Proteomes" id="UP001256827"/>
    </source>
</evidence>